<dbReference type="EMBL" id="CP044016">
    <property type="protein sequence ID" value="QES90729.1"/>
    <property type="molecule type" value="Genomic_DNA"/>
</dbReference>
<name>A0A5P2G8U9_9BACT</name>
<feature type="transmembrane region" description="Helical" evidence="1">
    <location>
        <begin position="20"/>
        <end position="45"/>
    </location>
</feature>
<dbReference type="Proteomes" id="UP000292424">
    <property type="component" value="Chromosome"/>
</dbReference>
<dbReference type="RefSeq" id="WP_131331713.1">
    <property type="nucleotide sequence ID" value="NZ_CP044016.1"/>
</dbReference>
<evidence type="ECO:0000313" key="2">
    <source>
        <dbReference type="EMBL" id="QES90729.1"/>
    </source>
</evidence>
<keyword evidence="3" id="KW-1185">Reference proteome</keyword>
<keyword evidence="1" id="KW-0812">Transmembrane</keyword>
<evidence type="ECO:0000256" key="1">
    <source>
        <dbReference type="SAM" id="Phobius"/>
    </source>
</evidence>
<keyword evidence="1" id="KW-0472">Membrane</keyword>
<keyword evidence="1" id="KW-1133">Transmembrane helix</keyword>
<reference evidence="2 3" key="1">
    <citation type="submission" date="2019-09" db="EMBL/GenBank/DDBJ databases">
        <title>Complete genome sequence of Arachidicoccus sp. B3-10 isolated from apple orchard soil.</title>
        <authorList>
            <person name="Kim H.S."/>
            <person name="Han K.-I."/>
            <person name="Suh M.K."/>
            <person name="Lee K.C."/>
            <person name="Eom M.K."/>
            <person name="Kim J.-S."/>
            <person name="Kang S.W."/>
            <person name="Sin Y."/>
            <person name="Lee J.-S."/>
        </authorList>
    </citation>
    <scope>NUCLEOTIDE SEQUENCE [LARGE SCALE GENOMIC DNA]</scope>
    <source>
        <strain evidence="2 3">B3-10</strain>
    </source>
</reference>
<organism evidence="2 3">
    <name type="scientific">Rhizosphaericola mali</name>
    <dbReference type="NCBI Taxonomy" id="2545455"/>
    <lineage>
        <taxon>Bacteria</taxon>
        <taxon>Pseudomonadati</taxon>
        <taxon>Bacteroidota</taxon>
        <taxon>Chitinophagia</taxon>
        <taxon>Chitinophagales</taxon>
        <taxon>Chitinophagaceae</taxon>
        <taxon>Rhizosphaericola</taxon>
    </lineage>
</organism>
<protein>
    <submittedName>
        <fullName evidence="2">Uncharacterized protein</fullName>
    </submittedName>
</protein>
<gene>
    <name evidence="2" type="ORF">E0W69_019415</name>
</gene>
<sequence>MRYGILLEGGFGTSHGAEVGIFFFGLFLLSLVVGLFILLLAVIMSAFRPRENQNTPDPNLKRLRKVGLISILVALCSALLTAVFCSGI</sequence>
<feature type="transmembrane region" description="Helical" evidence="1">
    <location>
        <begin position="66"/>
        <end position="84"/>
    </location>
</feature>
<dbReference type="KEGG" id="arac:E0W69_019415"/>
<proteinExistence type="predicted"/>
<dbReference type="AlphaFoldDB" id="A0A5P2G8U9"/>
<evidence type="ECO:0000313" key="3">
    <source>
        <dbReference type="Proteomes" id="UP000292424"/>
    </source>
</evidence>
<accession>A0A5P2G8U9</accession>